<protein>
    <submittedName>
        <fullName evidence="1">Uncharacterized protein</fullName>
    </submittedName>
</protein>
<gene>
    <name evidence="1" type="ORF">GCM10022247_37500</name>
</gene>
<keyword evidence="2" id="KW-1185">Reference proteome</keyword>
<reference evidence="2" key="1">
    <citation type="journal article" date="2019" name="Int. J. Syst. Evol. Microbiol.">
        <title>The Global Catalogue of Microorganisms (GCM) 10K type strain sequencing project: providing services to taxonomists for standard genome sequencing and annotation.</title>
        <authorList>
            <consortium name="The Broad Institute Genomics Platform"/>
            <consortium name="The Broad Institute Genome Sequencing Center for Infectious Disease"/>
            <person name="Wu L."/>
            <person name="Ma J."/>
        </authorList>
    </citation>
    <scope>NUCLEOTIDE SEQUENCE [LARGE SCALE GENOMIC DNA]</scope>
    <source>
        <strain evidence="2">JCM 17342</strain>
    </source>
</reference>
<dbReference type="RefSeq" id="WP_344876474.1">
    <property type="nucleotide sequence ID" value="NZ_BAABAL010000013.1"/>
</dbReference>
<dbReference type="EMBL" id="BAABAL010000013">
    <property type="protein sequence ID" value="GAA4011567.1"/>
    <property type="molecule type" value="Genomic_DNA"/>
</dbReference>
<sequence>MDTDMSRSVVLFQVAAAEHPLVADAPAREDDFLRQAWAEVSRENPVDPAAVTLIHSEWQFSPADEHFATTTFPNLGEVHFNFQRPGPQGWEEAMAQARAVVQEFHENQLREEAAKSEERVLLPVLRSGGTETSLAQPFWDLVPGKLFATLARVGPTPHGTIGMDHVVPSQISDEAEFDRLAREALGNLTQDLRIGSTAAPGEPGGMLELSHPSGFVTSLVVEPNFHARMSEIVGTQRLVVAMPCADVMYVADADSEWRARFEEMVLASTHDPYPLAPTLLLIDATGPQVLTQKTA</sequence>
<comment type="caution">
    <text evidence="1">The sequence shown here is derived from an EMBL/GenBank/DDBJ whole genome shotgun (WGS) entry which is preliminary data.</text>
</comment>
<name>A0ABP7SGT1_9PSEU</name>
<dbReference type="Proteomes" id="UP001501747">
    <property type="component" value="Unassembled WGS sequence"/>
</dbReference>
<organism evidence="1 2">
    <name type="scientific">Allokutzneria multivorans</name>
    <dbReference type="NCBI Taxonomy" id="1142134"/>
    <lineage>
        <taxon>Bacteria</taxon>
        <taxon>Bacillati</taxon>
        <taxon>Actinomycetota</taxon>
        <taxon>Actinomycetes</taxon>
        <taxon>Pseudonocardiales</taxon>
        <taxon>Pseudonocardiaceae</taxon>
        <taxon>Allokutzneria</taxon>
    </lineage>
</organism>
<evidence type="ECO:0000313" key="1">
    <source>
        <dbReference type="EMBL" id="GAA4011567.1"/>
    </source>
</evidence>
<proteinExistence type="predicted"/>
<evidence type="ECO:0000313" key="2">
    <source>
        <dbReference type="Proteomes" id="UP001501747"/>
    </source>
</evidence>
<accession>A0ABP7SGT1</accession>